<dbReference type="PROSITE" id="PS51059">
    <property type="entry name" value="PARP_CATALYTIC"/>
    <property type="match status" value="1"/>
</dbReference>
<dbReference type="AlphaFoldDB" id="A0A835CR75"/>
<sequence>MSCLETKPQMYSQWCGNKSTLKDKFKIEDVEHCNNQTNIHPQMSTNIEKVNLQEGEKKILSLKNILNKDPQAADFKWSLFVASCNSYRHAMCLRPFPPMFIKNEWKNIEQLREVIEGIPPLPIIYNKLDEPEFYDNNQMMIDLLYWVLLTLKEPELKSVKKDEYDMILEKVPCEITMAKPNMIFQLDNLNNSKKEERWKNNVQEYSTFYAYHGSKLENFHSIINYGIQQTMSNPGLFGDGIYLSSELNVSLAFSPVGFGWGGSFLGCELSCVALCEVVDHPDVKRGDTGADAQKALEVTVRGKIPNKYYLSTNSDLLRVKYLLVYTHDFSSSKNLKSTGVVSWFKQNKFLTFVLGYVVLLVSVGLTQNKNVEKYYKLLIQKAGLD</sequence>
<keyword evidence="3" id="KW-0548">Nucleotidyltransferase</keyword>
<feature type="domain" description="PARP catalytic" evidence="8">
    <location>
        <begin position="135"/>
        <end position="334"/>
    </location>
</feature>
<dbReference type="Pfam" id="PF00644">
    <property type="entry name" value="PARP"/>
    <property type="match status" value="1"/>
</dbReference>
<dbReference type="EC" id="2.4.2.-" evidence="6"/>
<keyword evidence="4 6" id="KW-0520">NAD</keyword>
<keyword evidence="2 6" id="KW-0808">Transferase</keyword>
<evidence type="ECO:0000313" key="9">
    <source>
        <dbReference type="EMBL" id="KAF7989900.1"/>
    </source>
</evidence>
<name>A0A835CR75_APHGI</name>
<gene>
    <name evidence="9" type="ORF">HCN44_008574</name>
</gene>
<keyword evidence="10" id="KW-1185">Reference proteome</keyword>
<evidence type="ECO:0000256" key="7">
    <source>
        <dbReference type="SAM" id="Phobius"/>
    </source>
</evidence>
<dbReference type="InterPro" id="IPR051838">
    <property type="entry name" value="ARTD_PARP"/>
</dbReference>
<accession>A0A835CR75</accession>
<dbReference type="InterPro" id="IPR012317">
    <property type="entry name" value="Poly(ADP-ribose)pol_cat_dom"/>
</dbReference>
<dbReference type="OrthoDB" id="19501at2759"/>
<organism evidence="9 10">
    <name type="scientific">Aphidius gifuensis</name>
    <name type="common">Parasitoid wasp</name>
    <dbReference type="NCBI Taxonomy" id="684658"/>
    <lineage>
        <taxon>Eukaryota</taxon>
        <taxon>Metazoa</taxon>
        <taxon>Ecdysozoa</taxon>
        <taxon>Arthropoda</taxon>
        <taxon>Hexapoda</taxon>
        <taxon>Insecta</taxon>
        <taxon>Pterygota</taxon>
        <taxon>Neoptera</taxon>
        <taxon>Endopterygota</taxon>
        <taxon>Hymenoptera</taxon>
        <taxon>Apocrita</taxon>
        <taxon>Ichneumonoidea</taxon>
        <taxon>Braconidae</taxon>
        <taxon>Aphidiinae</taxon>
        <taxon>Aphidius</taxon>
    </lineage>
</organism>
<evidence type="ECO:0000256" key="4">
    <source>
        <dbReference type="ARBA" id="ARBA00023027"/>
    </source>
</evidence>
<dbReference type="PANTHER" id="PTHR21328">
    <property type="entry name" value="POLY ADP-RIBOSE POLYMERASE FAMILY, MEMBER PARP"/>
    <property type="match status" value="1"/>
</dbReference>
<comment type="similarity">
    <text evidence="5">Belongs to the ARTD/PARP family.</text>
</comment>
<comment type="caution">
    <text evidence="9">The sequence shown here is derived from an EMBL/GenBank/DDBJ whole genome shotgun (WGS) entry which is preliminary data.</text>
</comment>
<evidence type="ECO:0000256" key="2">
    <source>
        <dbReference type="ARBA" id="ARBA00022679"/>
    </source>
</evidence>
<protein>
    <recommendedName>
        <fullName evidence="6">Poly [ADP-ribose] polymerase</fullName>
        <shortName evidence="6">PARP</shortName>
        <ecNumber evidence="6">2.4.2.-</ecNumber>
    </recommendedName>
</protein>
<proteinExistence type="inferred from homology"/>
<keyword evidence="7" id="KW-0812">Transmembrane</keyword>
<dbReference type="InterPro" id="IPR041400">
    <property type="entry name" value="PARP16_N"/>
</dbReference>
<evidence type="ECO:0000256" key="1">
    <source>
        <dbReference type="ARBA" id="ARBA00022676"/>
    </source>
</evidence>
<evidence type="ECO:0000256" key="3">
    <source>
        <dbReference type="ARBA" id="ARBA00022695"/>
    </source>
</evidence>
<reference evidence="9 10" key="1">
    <citation type="submission" date="2020-08" db="EMBL/GenBank/DDBJ databases">
        <title>Aphidius gifuensis genome sequencing and assembly.</title>
        <authorList>
            <person name="Du Z."/>
        </authorList>
    </citation>
    <scope>NUCLEOTIDE SEQUENCE [LARGE SCALE GENOMIC DNA]</scope>
    <source>
        <strain evidence="9">YNYX2018</strain>
        <tissue evidence="9">Adults</tissue>
    </source>
</reference>
<keyword evidence="7" id="KW-0472">Membrane</keyword>
<keyword evidence="7" id="KW-1133">Transmembrane helix</keyword>
<evidence type="ECO:0000259" key="8">
    <source>
        <dbReference type="PROSITE" id="PS51059"/>
    </source>
</evidence>
<dbReference type="EMBL" id="JACMRX010000005">
    <property type="protein sequence ID" value="KAF7989900.1"/>
    <property type="molecule type" value="Genomic_DNA"/>
</dbReference>
<dbReference type="Pfam" id="PF18084">
    <property type="entry name" value="ARTD15_N"/>
    <property type="match status" value="1"/>
</dbReference>
<evidence type="ECO:0000256" key="6">
    <source>
        <dbReference type="RuleBase" id="RU362114"/>
    </source>
</evidence>
<feature type="transmembrane region" description="Helical" evidence="7">
    <location>
        <begin position="349"/>
        <end position="366"/>
    </location>
</feature>
<dbReference type="GO" id="GO:0016779">
    <property type="term" value="F:nucleotidyltransferase activity"/>
    <property type="evidence" value="ECO:0007669"/>
    <property type="project" value="UniProtKB-KW"/>
</dbReference>
<dbReference type="SUPFAM" id="SSF56399">
    <property type="entry name" value="ADP-ribosylation"/>
    <property type="match status" value="1"/>
</dbReference>
<dbReference type="Gene3D" id="3.90.228.10">
    <property type="match status" value="1"/>
</dbReference>
<dbReference type="GO" id="GO:0003950">
    <property type="term" value="F:NAD+ poly-ADP-ribosyltransferase activity"/>
    <property type="evidence" value="ECO:0007669"/>
    <property type="project" value="UniProtKB-UniRule"/>
</dbReference>
<evidence type="ECO:0000313" key="10">
    <source>
        <dbReference type="Proteomes" id="UP000639338"/>
    </source>
</evidence>
<dbReference type="Proteomes" id="UP000639338">
    <property type="component" value="Unassembled WGS sequence"/>
</dbReference>
<keyword evidence="1 6" id="KW-0328">Glycosyltransferase</keyword>
<evidence type="ECO:0000256" key="5">
    <source>
        <dbReference type="ARBA" id="ARBA00024347"/>
    </source>
</evidence>